<evidence type="ECO:0000313" key="2">
    <source>
        <dbReference type="Proteomes" id="UP000054632"/>
    </source>
</evidence>
<sequence>MVETAAGSSTTQSSQRYAIGSRFKNSAIVMMFSHFGMLLTSWSKVDTCAIAFIKLVSIGKAPQLDGLLIAQLAPTSSHQLHATSYLTDYRGPIVREYKLIRFTSGDEKPCGRQGQVTSGH</sequence>
<evidence type="ECO:0000313" key="1">
    <source>
        <dbReference type="EMBL" id="KRY72850.1"/>
    </source>
</evidence>
<comment type="caution">
    <text evidence="1">The sequence shown here is derived from an EMBL/GenBank/DDBJ whole genome shotgun (WGS) entry which is preliminary data.</text>
</comment>
<name>A0A0V1EHD7_TRIPS</name>
<proteinExistence type="predicted"/>
<gene>
    <name evidence="1" type="ORF">T4A_11513</name>
</gene>
<dbReference type="Proteomes" id="UP000054632">
    <property type="component" value="Unassembled WGS sequence"/>
</dbReference>
<protein>
    <submittedName>
        <fullName evidence="1">Uncharacterized protein</fullName>
    </submittedName>
</protein>
<reference evidence="1 2" key="1">
    <citation type="submission" date="2015-01" db="EMBL/GenBank/DDBJ databases">
        <title>Evolution of Trichinella species and genotypes.</title>
        <authorList>
            <person name="Korhonen P.K."/>
            <person name="Edoardo P."/>
            <person name="Giuseppe L.R."/>
            <person name="Gasser R.B."/>
        </authorList>
    </citation>
    <scope>NUCLEOTIDE SEQUENCE [LARGE SCALE GENOMIC DNA]</scope>
    <source>
        <strain evidence="1">ISS13</strain>
    </source>
</reference>
<organism evidence="1 2">
    <name type="scientific">Trichinella pseudospiralis</name>
    <name type="common">Parasitic roundworm</name>
    <dbReference type="NCBI Taxonomy" id="6337"/>
    <lineage>
        <taxon>Eukaryota</taxon>
        <taxon>Metazoa</taxon>
        <taxon>Ecdysozoa</taxon>
        <taxon>Nematoda</taxon>
        <taxon>Enoplea</taxon>
        <taxon>Dorylaimia</taxon>
        <taxon>Trichinellida</taxon>
        <taxon>Trichinellidae</taxon>
        <taxon>Trichinella</taxon>
    </lineage>
</organism>
<accession>A0A0V1EHD7</accession>
<dbReference type="EMBL" id="JYDR01000040">
    <property type="protein sequence ID" value="KRY72850.1"/>
    <property type="molecule type" value="Genomic_DNA"/>
</dbReference>
<dbReference type="AlphaFoldDB" id="A0A0V1EHD7"/>